<sequence>MKKMTITGYNELDQRWVIEEIEVEEVYLVGKVGESGWEIKKEPPQDLEDGCMCVKGILQQKTPERGFFRAENGDIWLTIEDGKTSTKWVPWTTIKDAIDMPEVYDFVFQFDEGREILDMNRVKGKVVIDGKGDRWKVETVETINKYFVLVKLIDIKTGETKFVSRDEVLHYVLEESIKKK</sequence>
<dbReference type="EMBL" id="FOCQ01000023">
    <property type="protein sequence ID" value="SEN77950.1"/>
    <property type="molecule type" value="Genomic_DNA"/>
</dbReference>
<protein>
    <recommendedName>
        <fullName evidence="3">DUF4178 domain-containing protein</fullName>
    </recommendedName>
</protein>
<dbReference type="RefSeq" id="WP_089973191.1">
    <property type="nucleotide sequence ID" value="NZ_FOCQ01000023.1"/>
</dbReference>
<dbReference type="AlphaFoldDB" id="A0A1H8JAZ4"/>
<reference evidence="1 2" key="1">
    <citation type="submission" date="2016-10" db="EMBL/GenBank/DDBJ databases">
        <authorList>
            <person name="de Groot N.N."/>
        </authorList>
    </citation>
    <scope>NUCLEOTIDE SEQUENCE [LARGE SCALE GENOMIC DNA]</scope>
    <source>
        <strain evidence="1 2">DSM 46701</strain>
    </source>
</reference>
<dbReference type="OrthoDB" id="9758506at2"/>
<evidence type="ECO:0000313" key="1">
    <source>
        <dbReference type="EMBL" id="SEN77950.1"/>
    </source>
</evidence>
<accession>A0A1H8JAZ4</accession>
<evidence type="ECO:0000313" key="2">
    <source>
        <dbReference type="Proteomes" id="UP000199695"/>
    </source>
</evidence>
<evidence type="ECO:0008006" key="3">
    <source>
        <dbReference type="Google" id="ProtNLM"/>
    </source>
</evidence>
<organism evidence="1 2">
    <name type="scientific">Lihuaxuella thermophila</name>
    <dbReference type="NCBI Taxonomy" id="1173111"/>
    <lineage>
        <taxon>Bacteria</taxon>
        <taxon>Bacillati</taxon>
        <taxon>Bacillota</taxon>
        <taxon>Bacilli</taxon>
        <taxon>Bacillales</taxon>
        <taxon>Thermoactinomycetaceae</taxon>
        <taxon>Lihuaxuella</taxon>
    </lineage>
</organism>
<name>A0A1H8JAZ4_9BACL</name>
<dbReference type="STRING" id="1173111.SAMN05444955_12323"/>
<dbReference type="Proteomes" id="UP000199695">
    <property type="component" value="Unassembled WGS sequence"/>
</dbReference>
<keyword evidence="2" id="KW-1185">Reference proteome</keyword>
<gene>
    <name evidence="1" type="ORF">SAMN05444955_12323</name>
</gene>
<proteinExistence type="predicted"/>